<evidence type="ECO:0008006" key="6">
    <source>
        <dbReference type="Google" id="ProtNLM"/>
    </source>
</evidence>
<evidence type="ECO:0000313" key="4">
    <source>
        <dbReference type="EMBL" id="RIW35260.1"/>
    </source>
</evidence>
<dbReference type="PIRSF" id="PIRSF007487">
    <property type="entry name" value="Competence-induced_CoiA_bac"/>
    <property type="match status" value="1"/>
</dbReference>
<gene>
    <name evidence="4" type="ORF">D3H55_07610</name>
</gene>
<name>A0A3A1R3U5_9BACI</name>
<evidence type="ECO:0000259" key="3">
    <source>
        <dbReference type="Pfam" id="PF25166"/>
    </source>
</evidence>
<proteinExistence type="predicted"/>
<comment type="caution">
    <text evidence="4">The sequence shown here is derived from an EMBL/GenBank/DDBJ whole genome shotgun (WGS) entry which is preliminary data.</text>
</comment>
<dbReference type="OrthoDB" id="3784230at2"/>
<reference evidence="4 5" key="1">
    <citation type="submission" date="2018-09" db="EMBL/GenBank/DDBJ databases">
        <title>Bacillus saliacetes sp. nov., isolated from Thai shrimp paste (Ka-pi).</title>
        <authorList>
            <person name="Daroonpunt R."/>
            <person name="Tanasupawat S."/>
            <person name="Yiamsombut S."/>
        </authorList>
    </citation>
    <scope>NUCLEOTIDE SEQUENCE [LARGE SCALE GENOMIC DNA]</scope>
    <source>
        <strain evidence="4 5">SKP7-4</strain>
    </source>
</reference>
<evidence type="ECO:0000259" key="2">
    <source>
        <dbReference type="Pfam" id="PF25164"/>
    </source>
</evidence>
<dbReference type="AlphaFoldDB" id="A0A3A1R3U5"/>
<dbReference type="Pfam" id="PF06054">
    <property type="entry name" value="CoiA_nuc"/>
    <property type="match status" value="1"/>
</dbReference>
<organism evidence="4 5">
    <name type="scientific">Bacillus salacetis</name>
    <dbReference type="NCBI Taxonomy" id="2315464"/>
    <lineage>
        <taxon>Bacteria</taxon>
        <taxon>Bacillati</taxon>
        <taxon>Bacillota</taxon>
        <taxon>Bacilli</taxon>
        <taxon>Bacillales</taxon>
        <taxon>Bacillaceae</taxon>
        <taxon>Bacillus</taxon>
    </lineage>
</organism>
<dbReference type="EMBL" id="QXIR01000008">
    <property type="protein sequence ID" value="RIW35260.1"/>
    <property type="molecule type" value="Genomic_DNA"/>
</dbReference>
<protein>
    <recommendedName>
        <fullName evidence="6">Competence protein CoiA</fullName>
    </recommendedName>
</protein>
<feature type="domain" description="Competence protein CoiA C-terminal" evidence="3">
    <location>
        <begin position="229"/>
        <end position="367"/>
    </location>
</feature>
<evidence type="ECO:0000313" key="5">
    <source>
        <dbReference type="Proteomes" id="UP000265801"/>
    </source>
</evidence>
<dbReference type="InterPro" id="IPR057253">
    <property type="entry name" value="CoiA-like_N"/>
</dbReference>
<evidence type="ECO:0000259" key="1">
    <source>
        <dbReference type="Pfam" id="PF06054"/>
    </source>
</evidence>
<dbReference type="InterPro" id="IPR021176">
    <property type="entry name" value="Competence-induced_CoiA"/>
</dbReference>
<dbReference type="RefSeq" id="WP_119546308.1">
    <property type="nucleotide sequence ID" value="NZ_QXIR01000008.1"/>
</dbReference>
<feature type="domain" description="Competence protein CoiA nuclease-like" evidence="1">
    <location>
        <begin position="66"/>
        <end position="214"/>
    </location>
</feature>
<keyword evidence="5" id="KW-1185">Reference proteome</keyword>
<dbReference type="Pfam" id="PF25164">
    <property type="entry name" value="CoiA_N"/>
    <property type="match status" value="1"/>
</dbReference>
<accession>A0A3A1R3U5</accession>
<dbReference type="InterPro" id="IPR057252">
    <property type="entry name" value="CoiA_C"/>
</dbReference>
<feature type="domain" description="Competence protein CoiA-like N-terminal" evidence="2">
    <location>
        <begin position="17"/>
        <end position="60"/>
    </location>
</feature>
<dbReference type="Pfam" id="PF25166">
    <property type="entry name" value="CoiA_C"/>
    <property type="match status" value="1"/>
</dbReference>
<dbReference type="InterPro" id="IPR010330">
    <property type="entry name" value="CoiA_nuc"/>
</dbReference>
<sequence>MLTALNNRKEIVSLFRLSIEQIRMIKGHNFVCPQCGSPVTIKAGEIKIPHFAHVSGTRCEGSHEPETARHLKGKIQLFHHFSSFLDEVSLERYFPSIRQRPDVFIQLDKRHFAIEYQCTPISSAAFAERTSGYLSRGIDPIWILGKPVKANGAETLLLSSFQQNFIRYSVHAGYWLALYNSSTETIYFYFNLFPLSVNIFTFNLYSVPLTSIPFPFQLPFNNENRQQSERFTASQDSWKQCKIKYNRGVNDLLLRSLYLNRDHLMALPVFIGLPCEHMLLFKSNPIEWQYYLWCDVLKGKAAGEKVHLSDFINCLKRREEGGFIQYRKLPLIEEELRKKALQNYLMVLEERDIIKKVSCYEYLLLQSHTK</sequence>
<dbReference type="Proteomes" id="UP000265801">
    <property type="component" value="Unassembled WGS sequence"/>
</dbReference>